<dbReference type="GO" id="GO:0000976">
    <property type="term" value="F:transcription cis-regulatory region binding"/>
    <property type="evidence" value="ECO:0007669"/>
    <property type="project" value="TreeGrafter"/>
</dbReference>
<evidence type="ECO:0000259" key="4">
    <source>
        <dbReference type="PROSITE" id="PS50932"/>
    </source>
</evidence>
<dbReference type="SUPFAM" id="SSF53822">
    <property type="entry name" value="Periplasmic binding protein-like I"/>
    <property type="match status" value="1"/>
</dbReference>
<dbReference type="PROSITE" id="PS50932">
    <property type="entry name" value="HTH_LACI_2"/>
    <property type="match status" value="1"/>
</dbReference>
<dbReference type="InterPro" id="IPR000843">
    <property type="entry name" value="HTH_LacI"/>
</dbReference>
<dbReference type="STRING" id="661478.OP10G_4698"/>
<dbReference type="Pfam" id="PF00356">
    <property type="entry name" value="LacI"/>
    <property type="match status" value="1"/>
</dbReference>
<dbReference type="EMBL" id="CP007139">
    <property type="protein sequence ID" value="AIE88066.1"/>
    <property type="molecule type" value="Genomic_DNA"/>
</dbReference>
<dbReference type="Proteomes" id="UP000027982">
    <property type="component" value="Chromosome"/>
</dbReference>
<dbReference type="AlphaFoldDB" id="A0A068NXD3"/>
<dbReference type="CDD" id="cd06267">
    <property type="entry name" value="PBP1_LacI_sugar_binding-like"/>
    <property type="match status" value="1"/>
</dbReference>
<dbReference type="PANTHER" id="PTHR30146">
    <property type="entry name" value="LACI-RELATED TRANSCRIPTIONAL REPRESSOR"/>
    <property type="match status" value="1"/>
</dbReference>
<accession>A0A068NXD3</accession>
<dbReference type="PANTHER" id="PTHR30146:SF153">
    <property type="entry name" value="LACTOSE OPERON REPRESSOR"/>
    <property type="match status" value="1"/>
</dbReference>
<keyword evidence="3" id="KW-0804">Transcription</keyword>
<dbReference type="RefSeq" id="WP_025228066.1">
    <property type="nucleotide sequence ID" value="NZ_CP007139.1"/>
</dbReference>
<dbReference type="Pfam" id="PF13377">
    <property type="entry name" value="Peripla_BP_3"/>
    <property type="match status" value="1"/>
</dbReference>
<keyword evidence="2" id="KW-0238">DNA-binding</keyword>
<name>A0A068NXD3_FIMGI</name>
<dbReference type="InterPro" id="IPR046335">
    <property type="entry name" value="LacI/GalR-like_sensor"/>
</dbReference>
<keyword evidence="1" id="KW-0805">Transcription regulation</keyword>
<evidence type="ECO:0000256" key="3">
    <source>
        <dbReference type="ARBA" id="ARBA00023163"/>
    </source>
</evidence>
<proteinExistence type="predicted"/>
<evidence type="ECO:0000313" key="6">
    <source>
        <dbReference type="Proteomes" id="UP000027982"/>
    </source>
</evidence>
<protein>
    <submittedName>
        <fullName evidence="5">Transcriptional regulator, LacI family</fullName>
    </submittedName>
</protein>
<dbReference type="Gene3D" id="1.10.260.40">
    <property type="entry name" value="lambda repressor-like DNA-binding domains"/>
    <property type="match status" value="1"/>
</dbReference>
<dbReference type="CDD" id="cd01392">
    <property type="entry name" value="HTH_LacI"/>
    <property type="match status" value="1"/>
</dbReference>
<dbReference type="InterPro" id="IPR010982">
    <property type="entry name" value="Lambda_DNA-bd_dom_sf"/>
</dbReference>
<dbReference type="HOGENOM" id="CLU_037628_6_1_0"/>
<evidence type="ECO:0000256" key="2">
    <source>
        <dbReference type="ARBA" id="ARBA00023125"/>
    </source>
</evidence>
<dbReference type="Gene3D" id="3.40.50.2300">
    <property type="match status" value="2"/>
</dbReference>
<dbReference type="SUPFAM" id="SSF47413">
    <property type="entry name" value="lambda repressor-like DNA-binding domains"/>
    <property type="match status" value="1"/>
</dbReference>
<dbReference type="GO" id="GO:0003700">
    <property type="term" value="F:DNA-binding transcription factor activity"/>
    <property type="evidence" value="ECO:0007669"/>
    <property type="project" value="TreeGrafter"/>
</dbReference>
<dbReference type="InterPro" id="IPR028082">
    <property type="entry name" value="Peripla_BP_I"/>
</dbReference>
<gene>
    <name evidence="5" type="ORF">OP10G_4698</name>
</gene>
<dbReference type="OrthoDB" id="9785825at2"/>
<reference evidence="5 6" key="1">
    <citation type="journal article" date="2014" name="PLoS ONE">
        <title>The first complete genome sequence of the class fimbriimonadia in the phylum armatimonadetes.</title>
        <authorList>
            <person name="Hu Z.Y."/>
            <person name="Wang Y.Z."/>
            <person name="Im W.T."/>
            <person name="Wang S.Y."/>
            <person name="Zhao G.P."/>
            <person name="Zheng H.J."/>
            <person name="Quan Z.X."/>
        </authorList>
    </citation>
    <scope>NUCLEOTIDE SEQUENCE [LARGE SCALE GENOMIC DNA]</scope>
    <source>
        <strain evidence="5">Gsoil 348</strain>
    </source>
</reference>
<sequence>MAATIKDIARQLNISTSTVSYALNDGPRNVPEGLKQRILELAKELDYRPNRLARSLVTRRSNTIGVVPPSTEANVFLSPFVRLTWNALVNEAEALGQDLLLFTGHNRNDPAESGAELLDGRIDGVVFIAPLPDASAIPFLAERNFPFTTVASGSATAGVRFTCDNNGGVRQAMDHLVEMGHRRIAHITGNPASTDAQRRAEAYREYVAQHGLEARADYVQQGLFTVESGYNAGKRLLRLPTRPTAVFVANDEMAYGLCQALREGGLDVPREMSVVGFDDCDMSYTFNPPITTVEQPVAEMASAALRGAVSLAAGAEYIASIDFPTRLIVRGSTFPIQEVALA</sequence>
<keyword evidence="6" id="KW-1185">Reference proteome</keyword>
<feature type="domain" description="HTH lacI-type" evidence="4">
    <location>
        <begin position="3"/>
        <end position="58"/>
    </location>
</feature>
<organism evidence="5 6">
    <name type="scientific">Fimbriimonas ginsengisoli Gsoil 348</name>
    <dbReference type="NCBI Taxonomy" id="661478"/>
    <lineage>
        <taxon>Bacteria</taxon>
        <taxon>Bacillati</taxon>
        <taxon>Armatimonadota</taxon>
        <taxon>Fimbriimonadia</taxon>
        <taxon>Fimbriimonadales</taxon>
        <taxon>Fimbriimonadaceae</taxon>
        <taxon>Fimbriimonas</taxon>
    </lineage>
</organism>
<dbReference type="KEGG" id="fgi:OP10G_4698"/>
<evidence type="ECO:0000313" key="5">
    <source>
        <dbReference type="EMBL" id="AIE88066.1"/>
    </source>
</evidence>
<evidence type="ECO:0000256" key="1">
    <source>
        <dbReference type="ARBA" id="ARBA00023015"/>
    </source>
</evidence>
<dbReference type="eggNOG" id="COG1609">
    <property type="taxonomic scope" value="Bacteria"/>
</dbReference>
<dbReference type="SMART" id="SM00354">
    <property type="entry name" value="HTH_LACI"/>
    <property type="match status" value="1"/>
</dbReference>